<proteinExistence type="inferred from homology"/>
<evidence type="ECO:0000256" key="1">
    <source>
        <dbReference type="ARBA" id="ARBA00006226"/>
    </source>
</evidence>
<reference evidence="3" key="1">
    <citation type="submission" date="2020-10" db="EMBL/GenBank/DDBJ databases">
        <authorList>
            <person name="Castelo-Branco R."/>
            <person name="Eusebio N."/>
            <person name="Adriana R."/>
            <person name="Vieira A."/>
            <person name="Brugerolle De Fraissinette N."/>
            <person name="Rezende De Castro R."/>
            <person name="Schneider M.P."/>
            <person name="Vasconcelos V."/>
            <person name="Leao P.N."/>
        </authorList>
    </citation>
    <scope>NUCLEOTIDE SEQUENCE</scope>
    <source>
        <strain evidence="3">LEGE 07310</strain>
    </source>
</reference>
<dbReference type="PANTHER" id="PTHR33755">
    <property type="entry name" value="TOXIN PARE1-RELATED"/>
    <property type="match status" value="1"/>
</dbReference>
<evidence type="ECO:0000313" key="3">
    <source>
        <dbReference type="EMBL" id="MBE9079352.1"/>
    </source>
</evidence>
<comment type="caution">
    <text evidence="3">The sequence shown here is derived from an EMBL/GenBank/DDBJ whole genome shotgun (WGS) entry which is preliminary data.</text>
</comment>
<dbReference type="Pfam" id="PF05016">
    <property type="entry name" value="ParE_toxin"/>
    <property type="match status" value="1"/>
</dbReference>
<keyword evidence="2" id="KW-1277">Toxin-antitoxin system</keyword>
<gene>
    <name evidence="3" type="ORF">IQ241_18970</name>
</gene>
<dbReference type="InterPro" id="IPR035093">
    <property type="entry name" value="RelE/ParE_toxin_dom_sf"/>
</dbReference>
<dbReference type="RefSeq" id="WP_193910225.1">
    <property type="nucleotide sequence ID" value="NZ_JADEXG010000053.1"/>
</dbReference>
<dbReference type="PANTHER" id="PTHR33755:SF6">
    <property type="entry name" value="PLASMID STABILIZATION SYSTEM PROTEIN"/>
    <property type="match status" value="1"/>
</dbReference>
<protein>
    <submittedName>
        <fullName evidence="3">Type II toxin-antitoxin system RelE/ParE family toxin</fullName>
    </submittedName>
</protein>
<keyword evidence="4" id="KW-1185">Reference proteome</keyword>
<dbReference type="InterPro" id="IPR007712">
    <property type="entry name" value="RelE/ParE_toxin"/>
</dbReference>
<name>A0A8J7A8U3_9CYAN</name>
<organism evidence="3 4">
    <name type="scientific">Vasconcelosia minhoensis LEGE 07310</name>
    <dbReference type="NCBI Taxonomy" id="915328"/>
    <lineage>
        <taxon>Bacteria</taxon>
        <taxon>Bacillati</taxon>
        <taxon>Cyanobacteriota</taxon>
        <taxon>Cyanophyceae</taxon>
        <taxon>Nodosilineales</taxon>
        <taxon>Cymatolegaceae</taxon>
        <taxon>Vasconcelosia</taxon>
        <taxon>Vasconcelosia minhoensis</taxon>
    </lineage>
</organism>
<comment type="similarity">
    <text evidence="1">Belongs to the RelE toxin family.</text>
</comment>
<dbReference type="Gene3D" id="3.30.2310.20">
    <property type="entry name" value="RelE-like"/>
    <property type="match status" value="1"/>
</dbReference>
<evidence type="ECO:0000313" key="4">
    <source>
        <dbReference type="Proteomes" id="UP000636505"/>
    </source>
</evidence>
<dbReference type="AlphaFoldDB" id="A0A8J7A8U3"/>
<sequence>MRLVFLSQAITDLNSIRAYIAQDNPEAARQVAIRLKKIIQRLAAMPNIGKAGRVFGTKELVTPKIGRTQYVVVYRVKAAQLEVLRILPGMRDLNRILEDP</sequence>
<dbReference type="InterPro" id="IPR051803">
    <property type="entry name" value="TA_system_RelE-like_toxin"/>
</dbReference>
<dbReference type="Proteomes" id="UP000636505">
    <property type="component" value="Unassembled WGS sequence"/>
</dbReference>
<accession>A0A8J7A8U3</accession>
<evidence type="ECO:0000256" key="2">
    <source>
        <dbReference type="ARBA" id="ARBA00022649"/>
    </source>
</evidence>
<dbReference type="EMBL" id="JADEXG010000053">
    <property type="protein sequence ID" value="MBE9079352.1"/>
    <property type="molecule type" value="Genomic_DNA"/>
</dbReference>